<organism evidence="5 6">
    <name type="scientific">Acidicapsa dinghuensis</name>
    <dbReference type="NCBI Taxonomy" id="2218256"/>
    <lineage>
        <taxon>Bacteria</taxon>
        <taxon>Pseudomonadati</taxon>
        <taxon>Acidobacteriota</taxon>
        <taxon>Terriglobia</taxon>
        <taxon>Terriglobales</taxon>
        <taxon>Acidobacteriaceae</taxon>
        <taxon>Acidicapsa</taxon>
    </lineage>
</organism>
<keyword evidence="1 5" id="KW-0378">Hydrolase</keyword>
<dbReference type="EC" id="3.1.3.16" evidence="5"/>
<dbReference type="Proteomes" id="UP001596091">
    <property type="component" value="Unassembled WGS sequence"/>
</dbReference>
<dbReference type="InterPro" id="IPR001932">
    <property type="entry name" value="PPM-type_phosphatase-like_dom"/>
</dbReference>
<name>A0ABW1EBX4_9BACT</name>
<keyword evidence="3" id="KW-0472">Membrane</keyword>
<evidence type="ECO:0000259" key="4">
    <source>
        <dbReference type="SMART" id="SM00331"/>
    </source>
</evidence>
<proteinExistence type="predicted"/>
<evidence type="ECO:0000256" key="1">
    <source>
        <dbReference type="ARBA" id="ARBA00022801"/>
    </source>
</evidence>
<accession>A0ABW1EBX4</accession>
<feature type="transmembrane region" description="Helical" evidence="3">
    <location>
        <begin position="99"/>
        <end position="118"/>
    </location>
</feature>
<keyword evidence="6" id="KW-1185">Reference proteome</keyword>
<dbReference type="Pfam" id="PF07228">
    <property type="entry name" value="SpoIIE"/>
    <property type="match status" value="1"/>
</dbReference>
<dbReference type="InterPro" id="IPR036457">
    <property type="entry name" value="PPM-type-like_dom_sf"/>
</dbReference>
<dbReference type="PANTHER" id="PTHR43156:SF2">
    <property type="entry name" value="STAGE II SPORULATION PROTEIN E"/>
    <property type="match status" value="1"/>
</dbReference>
<dbReference type="SMART" id="SM00331">
    <property type="entry name" value="PP2C_SIG"/>
    <property type="match status" value="1"/>
</dbReference>
<evidence type="ECO:0000256" key="3">
    <source>
        <dbReference type="SAM" id="Phobius"/>
    </source>
</evidence>
<dbReference type="EMBL" id="JBHSPH010000001">
    <property type="protein sequence ID" value="MFC5860757.1"/>
    <property type="molecule type" value="Genomic_DNA"/>
</dbReference>
<reference evidence="6" key="1">
    <citation type="journal article" date="2019" name="Int. J. Syst. Evol. Microbiol.">
        <title>The Global Catalogue of Microorganisms (GCM) 10K type strain sequencing project: providing services to taxonomists for standard genome sequencing and annotation.</title>
        <authorList>
            <consortium name="The Broad Institute Genomics Platform"/>
            <consortium name="The Broad Institute Genome Sequencing Center for Infectious Disease"/>
            <person name="Wu L."/>
            <person name="Ma J."/>
        </authorList>
    </citation>
    <scope>NUCLEOTIDE SEQUENCE [LARGE SCALE GENOMIC DNA]</scope>
    <source>
        <strain evidence="6">JCM 4087</strain>
    </source>
</reference>
<feature type="region of interest" description="Disordered" evidence="2">
    <location>
        <begin position="1"/>
        <end position="21"/>
    </location>
</feature>
<dbReference type="RefSeq" id="WP_263335192.1">
    <property type="nucleotide sequence ID" value="NZ_JAGSYH010000002.1"/>
</dbReference>
<comment type="caution">
    <text evidence="5">The sequence shown here is derived from an EMBL/GenBank/DDBJ whole genome shotgun (WGS) entry which is preliminary data.</text>
</comment>
<feature type="transmembrane region" description="Helical" evidence="3">
    <location>
        <begin position="138"/>
        <end position="161"/>
    </location>
</feature>
<dbReference type="InterPro" id="IPR052016">
    <property type="entry name" value="Bact_Sigma-Reg"/>
</dbReference>
<feature type="transmembrane region" description="Helical" evidence="3">
    <location>
        <begin position="69"/>
        <end position="87"/>
    </location>
</feature>
<feature type="domain" description="PPM-type phosphatase" evidence="4">
    <location>
        <begin position="199"/>
        <end position="396"/>
    </location>
</feature>
<evidence type="ECO:0000313" key="6">
    <source>
        <dbReference type="Proteomes" id="UP001596091"/>
    </source>
</evidence>
<dbReference type="SUPFAM" id="SSF81606">
    <property type="entry name" value="PP2C-like"/>
    <property type="match status" value="1"/>
</dbReference>
<dbReference type="GO" id="GO:0004722">
    <property type="term" value="F:protein serine/threonine phosphatase activity"/>
    <property type="evidence" value="ECO:0007669"/>
    <property type="project" value="UniProtKB-EC"/>
</dbReference>
<dbReference type="PANTHER" id="PTHR43156">
    <property type="entry name" value="STAGE II SPORULATION PROTEIN E-RELATED"/>
    <property type="match status" value="1"/>
</dbReference>
<feature type="compositionally biased region" description="Basic and acidic residues" evidence="2">
    <location>
        <begin position="1"/>
        <end position="17"/>
    </location>
</feature>
<gene>
    <name evidence="5" type="ORF">ACFPT7_00465</name>
</gene>
<feature type="transmembrane region" description="Helical" evidence="3">
    <location>
        <begin position="39"/>
        <end position="57"/>
    </location>
</feature>
<dbReference type="Gene3D" id="3.60.40.10">
    <property type="entry name" value="PPM-type phosphatase domain"/>
    <property type="match status" value="1"/>
</dbReference>
<protein>
    <submittedName>
        <fullName evidence="5">PP2C family protein-serine/threonine phosphatase</fullName>
        <ecNumber evidence="5">3.1.3.16</ecNumber>
    </submittedName>
</protein>
<keyword evidence="3" id="KW-1133">Transmembrane helix</keyword>
<evidence type="ECO:0000256" key="2">
    <source>
        <dbReference type="SAM" id="MobiDB-lite"/>
    </source>
</evidence>
<sequence>MRSSSDLKKRSQSDRIRHTSGPLPEGSINVWKNIPRSTIIVFLAAVFFVFTCIGFAGDITGMGREPIPRFVGSVLTSGIFAIFYAIAGTTLRRKSWKAVIPIFAVQYLVAWLLGSHYHDLPQHLPIGIAEIAQLHSRLSLDATAIIIAVSLGYTGFVWVSVSEGRRYARARMEMAVLEAEMAAAREIQQVMLPEHGESFPGFTIDSIYKPAREVGGDFFQILPASGGLLIVFGDVAGKGLPAAMLVSMLVGSIRSIAEDTTDPVIILRKLHDRLLGRASGGFSTAVAARITPDGAITIANAGHLSPYLDGGDLNLPGALPLGIPNAGQYENITMQLYPGSRLTFVSDGVVEAQTATGELYGFDRTRAISMKPAAAIAQTAIDFGQADDITVVTIQRLLQE</sequence>
<keyword evidence="3" id="KW-0812">Transmembrane</keyword>
<evidence type="ECO:0000313" key="5">
    <source>
        <dbReference type="EMBL" id="MFC5860757.1"/>
    </source>
</evidence>